<dbReference type="GO" id="GO:0005783">
    <property type="term" value="C:endoplasmic reticulum"/>
    <property type="evidence" value="ECO:0000318"/>
    <property type="project" value="GO_Central"/>
</dbReference>
<reference evidence="3" key="2">
    <citation type="submission" date="2021-01" db="UniProtKB">
        <authorList>
            <consortium name="EnsemblMetazoa"/>
        </authorList>
    </citation>
    <scope>IDENTIFICATION</scope>
</reference>
<dbReference type="GO" id="GO:0016020">
    <property type="term" value="C:membrane"/>
    <property type="evidence" value="ECO:0007669"/>
    <property type="project" value="GOC"/>
</dbReference>
<dbReference type="InParanoid" id="A0A7M7GGF1"/>
<feature type="chain" id="PRO_5029728795" description="Endonuclease/exonuclease/phosphatase domain-containing protein" evidence="1">
    <location>
        <begin position="24"/>
        <end position="533"/>
    </location>
</feature>
<feature type="domain" description="Endonuclease/exonuclease/phosphatase" evidence="2">
    <location>
        <begin position="244"/>
        <end position="516"/>
    </location>
</feature>
<accession>A0A7M7GGF1</accession>
<keyword evidence="4" id="KW-1185">Reference proteome</keyword>
<proteinExistence type="predicted"/>
<dbReference type="Pfam" id="PF03372">
    <property type="entry name" value="Exo_endo_phos"/>
    <property type="match status" value="1"/>
</dbReference>
<dbReference type="Gene3D" id="3.60.10.10">
    <property type="entry name" value="Endonuclease/exonuclease/phosphatase"/>
    <property type="match status" value="1"/>
</dbReference>
<dbReference type="GO" id="GO:0006506">
    <property type="term" value="P:GPI anchor biosynthetic process"/>
    <property type="evidence" value="ECO:0000318"/>
    <property type="project" value="GO_Central"/>
</dbReference>
<dbReference type="OrthoDB" id="387657at2759"/>
<dbReference type="PANTHER" id="PTHR14859">
    <property type="entry name" value="CALCOFLUOR WHITE HYPERSENSITIVE PROTEIN PRECURSOR"/>
    <property type="match status" value="1"/>
</dbReference>
<dbReference type="FunFam" id="3.60.10.10:FF:000081">
    <property type="entry name" value="Uncharacterized protein"/>
    <property type="match status" value="1"/>
</dbReference>
<feature type="signal peptide" evidence="1">
    <location>
        <begin position="1"/>
        <end position="23"/>
    </location>
</feature>
<name>A0A7M7GGF1_STRPU</name>
<dbReference type="InterPro" id="IPR036691">
    <property type="entry name" value="Endo/exonu/phosph_ase_sf"/>
</dbReference>
<organism evidence="3 4">
    <name type="scientific">Strongylocentrotus purpuratus</name>
    <name type="common">Purple sea urchin</name>
    <dbReference type="NCBI Taxonomy" id="7668"/>
    <lineage>
        <taxon>Eukaryota</taxon>
        <taxon>Metazoa</taxon>
        <taxon>Echinodermata</taxon>
        <taxon>Eleutherozoa</taxon>
        <taxon>Echinozoa</taxon>
        <taxon>Echinoidea</taxon>
        <taxon>Euechinoidea</taxon>
        <taxon>Echinacea</taxon>
        <taxon>Camarodonta</taxon>
        <taxon>Echinidea</taxon>
        <taxon>Strongylocentrotidae</taxon>
        <taxon>Strongylocentrotus</taxon>
    </lineage>
</organism>
<evidence type="ECO:0000313" key="4">
    <source>
        <dbReference type="Proteomes" id="UP000007110"/>
    </source>
</evidence>
<reference evidence="4" key="1">
    <citation type="submission" date="2015-02" db="EMBL/GenBank/DDBJ databases">
        <title>Genome sequencing for Strongylocentrotus purpuratus.</title>
        <authorList>
            <person name="Murali S."/>
            <person name="Liu Y."/>
            <person name="Vee V."/>
            <person name="English A."/>
            <person name="Wang M."/>
            <person name="Skinner E."/>
            <person name="Han Y."/>
            <person name="Muzny D.M."/>
            <person name="Worley K.C."/>
            <person name="Gibbs R.A."/>
        </authorList>
    </citation>
    <scope>NUCLEOTIDE SEQUENCE</scope>
</reference>
<dbReference type="EnsemblMetazoa" id="XM_003727253">
    <property type="protein sequence ID" value="XP_003727301"/>
    <property type="gene ID" value="LOC100894137"/>
</dbReference>
<dbReference type="AlphaFoldDB" id="A0A7M7GGF1"/>
<dbReference type="InterPro" id="IPR005135">
    <property type="entry name" value="Endo/exonuclease/phosphatase"/>
</dbReference>
<protein>
    <recommendedName>
        <fullName evidence="2">Endonuclease/exonuclease/phosphatase domain-containing protein</fullName>
    </recommendedName>
</protein>
<dbReference type="SUPFAM" id="SSF56219">
    <property type="entry name" value="DNase I-like"/>
    <property type="match status" value="1"/>
</dbReference>
<dbReference type="Proteomes" id="UP000007110">
    <property type="component" value="Unassembled WGS sequence"/>
</dbReference>
<dbReference type="OMA" id="ICLHAEI"/>
<dbReference type="KEGG" id="spu:100894137"/>
<keyword evidence="1" id="KW-0732">Signal</keyword>
<dbReference type="GeneID" id="100894137"/>
<dbReference type="RefSeq" id="XP_003727301.2">
    <property type="nucleotide sequence ID" value="XM_003727253.3"/>
</dbReference>
<evidence type="ECO:0000256" key="1">
    <source>
        <dbReference type="SAM" id="SignalP"/>
    </source>
</evidence>
<dbReference type="GO" id="GO:0003824">
    <property type="term" value="F:catalytic activity"/>
    <property type="evidence" value="ECO:0007669"/>
    <property type="project" value="InterPro"/>
</dbReference>
<evidence type="ECO:0000259" key="2">
    <source>
        <dbReference type="Pfam" id="PF03372"/>
    </source>
</evidence>
<dbReference type="InterPro" id="IPR051916">
    <property type="entry name" value="GPI-anchor_lipid_remodeler"/>
</dbReference>
<evidence type="ECO:0000313" key="3">
    <source>
        <dbReference type="EnsemblMetazoa" id="XP_003727301"/>
    </source>
</evidence>
<dbReference type="PANTHER" id="PTHR14859:SF16">
    <property type="entry name" value="ENDONUCLEASE_EXONUCLEASE_PHOSPHATASE DOMAIN-CONTAINING PROTEIN"/>
    <property type="match status" value="1"/>
</dbReference>
<sequence>MWSWRIFCSCLIVICMHLRVEMAMKESVEMDNTLSNGLAYGGILNNLVSLPADDTDIEAVAKFAADYALKRHPQSMPLNEQSEITPWQILEPKKLKLHFTQDGKNLFIYEEVSQGPGGLQVQNRQAILGITYTFTLSWPSQPESYNHRFTINKDREKQLHVYSHTFSKRTSASDSKENCIDQSESCSSEAAKTLDQSEGKVTLDSQSECKDGSSHNVWTETQGEKAEVGSNRLETDEIIGRFTTYNIWNFNGKSKGEFDKKFYPPREAHMGKLLVGSNSDIIGLQEVRYDYQYSSLCGPAQVSHFADHLKGYQFIYQPANTFWRGHLGRSEEGLALFSKYHILSHDYIMLSRNTSDEEDSHQRICLHAEIDHPALGVVHVFVSHLSLSAVARERSVVEIWRYMQRFPGQAILLGDLNSEPHEAPMKFLRGEIELLGHRTEGLVDAWKVFHSEPRPNVPGTYKGDEPRDLGLTYNSLEEHMSKRIDFVYVRLTDDFKLLEASLVDDGVRGDKAASDHIGVAAVIAPISQSSGKR</sequence>